<evidence type="ECO:0000313" key="2">
    <source>
        <dbReference type="EMBL" id="KAK5648627.1"/>
    </source>
</evidence>
<proteinExistence type="predicted"/>
<sequence length="298" mass="34699">MGPIQNKNLIYPKDTCGRKFSATYYNRKMENGEIVPRTWLFIPKISILSFVDSYNDWRNLTKSLHRHETSLTHMKNFLKWMNLNTNLKNKTTISIHILKACCKLRKKHRMSVLQRLVEIIKFLSAQNLAFRGSSDKLYENNNGNFIKLVELFAKFDPVMESHVERALQQKNRVHYLSKDTIRKCKYYSIILDCTPDASKTEQMTLIMRFVSCDNGIVNIRENFLGFVDITDSTGRGLCATLLELLEKWNFPIEDMRGQGYDNGANMKRKNNGLQKLLLGKNPLGFFRPMCCSYSKFGH</sequence>
<organism evidence="2 3">
    <name type="scientific">Pyrocoelia pectoralis</name>
    <dbReference type="NCBI Taxonomy" id="417401"/>
    <lineage>
        <taxon>Eukaryota</taxon>
        <taxon>Metazoa</taxon>
        <taxon>Ecdysozoa</taxon>
        <taxon>Arthropoda</taxon>
        <taxon>Hexapoda</taxon>
        <taxon>Insecta</taxon>
        <taxon>Pterygota</taxon>
        <taxon>Neoptera</taxon>
        <taxon>Endopterygota</taxon>
        <taxon>Coleoptera</taxon>
        <taxon>Polyphaga</taxon>
        <taxon>Elateriformia</taxon>
        <taxon>Elateroidea</taxon>
        <taxon>Lampyridae</taxon>
        <taxon>Lampyrinae</taxon>
        <taxon>Pyrocoelia</taxon>
    </lineage>
</organism>
<reference evidence="2 3" key="1">
    <citation type="journal article" date="2024" name="Insects">
        <title>An Improved Chromosome-Level Genome Assembly of the Firefly Pyrocoelia pectoralis.</title>
        <authorList>
            <person name="Fu X."/>
            <person name="Meyer-Rochow V.B."/>
            <person name="Ballantyne L."/>
            <person name="Zhu X."/>
        </authorList>
    </citation>
    <scope>NUCLEOTIDE SEQUENCE [LARGE SCALE GENOMIC DNA]</scope>
    <source>
        <strain evidence="2">XCY_ONT2</strain>
    </source>
</reference>
<dbReference type="EMBL" id="JAVRBK010000002">
    <property type="protein sequence ID" value="KAK5648627.1"/>
    <property type="molecule type" value="Genomic_DNA"/>
</dbReference>
<dbReference type="Proteomes" id="UP001329430">
    <property type="component" value="Chromosome 2"/>
</dbReference>
<accession>A0AAN7VI49</accession>
<comment type="caution">
    <text evidence="2">The sequence shown here is derived from an EMBL/GenBank/DDBJ whole genome shotgun (WGS) entry which is preliminary data.</text>
</comment>
<dbReference type="Pfam" id="PF14291">
    <property type="entry name" value="DUF4371"/>
    <property type="match status" value="1"/>
</dbReference>
<gene>
    <name evidence="2" type="ORF">RI129_003519</name>
</gene>
<dbReference type="AlphaFoldDB" id="A0AAN7VI49"/>
<dbReference type="PANTHER" id="PTHR45749:SF35">
    <property type="entry name" value="AC-LIKE TRANSPOSASE-RELATED"/>
    <property type="match status" value="1"/>
</dbReference>
<feature type="domain" description="DUF4371" evidence="1">
    <location>
        <begin position="96"/>
        <end position="272"/>
    </location>
</feature>
<dbReference type="InterPro" id="IPR025398">
    <property type="entry name" value="DUF4371"/>
</dbReference>
<protein>
    <recommendedName>
        <fullName evidence="1">DUF4371 domain-containing protein</fullName>
    </recommendedName>
</protein>
<evidence type="ECO:0000313" key="3">
    <source>
        <dbReference type="Proteomes" id="UP001329430"/>
    </source>
</evidence>
<keyword evidence="3" id="KW-1185">Reference proteome</keyword>
<evidence type="ECO:0000259" key="1">
    <source>
        <dbReference type="Pfam" id="PF14291"/>
    </source>
</evidence>
<dbReference type="PANTHER" id="PTHR45749">
    <property type="match status" value="1"/>
</dbReference>
<name>A0AAN7VI49_9COLE</name>